<keyword evidence="1" id="KW-0472">Membrane</keyword>
<evidence type="ECO:0000256" key="1">
    <source>
        <dbReference type="SAM" id="Phobius"/>
    </source>
</evidence>
<evidence type="ECO:0000313" key="2">
    <source>
        <dbReference type="EMBL" id="NYI40269.1"/>
    </source>
</evidence>
<dbReference type="AlphaFoldDB" id="A0A7Y9Z7J5"/>
<sequence length="510" mass="52103">MPTLHDLMSQSIDARAAALGAASLTTTDASRAGATRGLISRRRRRNAAVAGGTSALAIGGLVAAVLVQGSRGQVPASTDPNGIQYVKVDMSGSDAWQGFTNPVVSTNCGASLPASKTEDQGFTQSVAVDPAAPDGTLRVNASLNYDGPDRASALINPGSALLTRDGVVINYYPGNNNGAPFGAVASGDTWTNRSVVSGPVFEQRPCFSGVDYVEPNATDVAYPAGDYQVYVVSQAFANPTLLAEHALQAQGYYVAASGSGAWNPGSVDCQRAATSAGGGFTPVQCLDPLPSGVSIDTKSHTATLPYHSADYSGELNVTLISQPIAVTLDHDITYGDLGYVSAPTAQPTSDKPLTCGQFDGPRTLGGSITAKFVQPVSVANLLSGGEVPILVDDMTGNARQRGTLRLADGAIASVVLSDSSSGAWVAAQGTAALTPSVVSVDRAKGYPDVSLKLDGMTECPAPTEGPGSVQKLDSAATSLWLVVQGDLRIDWEDGTTTTSTSITLSGGTEG</sequence>
<feature type="transmembrane region" description="Helical" evidence="1">
    <location>
        <begin position="46"/>
        <end position="67"/>
    </location>
</feature>
<dbReference type="Proteomes" id="UP000547973">
    <property type="component" value="Unassembled WGS sequence"/>
</dbReference>
<dbReference type="RefSeq" id="WP_062074753.1">
    <property type="nucleotide sequence ID" value="NZ_BBRC01000004.1"/>
</dbReference>
<comment type="caution">
    <text evidence="2">The sequence shown here is derived from an EMBL/GenBank/DDBJ whole genome shotgun (WGS) entry which is preliminary data.</text>
</comment>
<dbReference type="OrthoDB" id="3268959at2"/>
<accession>A0A7Y9Z7J5</accession>
<proteinExistence type="predicted"/>
<gene>
    <name evidence="2" type="ORF">BKA03_000388</name>
</gene>
<dbReference type="EMBL" id="JACBZO010000001">
    <property type="protein sequence ID" value="NYI40269.1"/>
    <property type="molecule type" value="Genomic_DNA"/>
</dbReference>
<keyword evidence="1" id="KW-0812">Transmembrane</keyword>
<protein>
    <submittedName>
        <fullName evidence="2">Uncharacterized protein</fullName>
    </submittedName>
</protein>
<keyword evidence="3" id="KW-1185">Reference proteome</keyword>
<keyword evidence="1" id="KW-1133">Transmembrane helix</keyword>
<reference evidence="2 3" key="1">
    <citation type="submission" date="2020-07" db="EMBL/GenBank/DDBJ databases">
        <title>Sequencing the genomes of 1000 actinobacteria strains.</title>
        <authorList>
            <person name="Klenk H.-P."/>
        </authorList>
    </citation>
    <scope>NUCLEOTIDE SEQUENCE [LARGE SCALE GENOMIC DNA]</scope>
    <source>
        <strain evidence="2 3">DSM 19970</strain>
    </source>
</reference>
<name>A0A7Y9Z7J5_9MICO</name>
<organism evidence="2 3">
    <name type="scientific">Demequina lutea</name>
    <dbReference type="NCBI Taxonomy" id="431489"/>
    <lineage>
        <taxon>Bacteria</taxon>
        <taxon>Bacillati</taxon>
        <taxon>Actinomycetota</taxon>
        <taxon>Actinomycetes</taxon>
        <taxon>Micrococcales</taxon>
        <taxon>Demequinaceae</taxon>
        <taxon>Demequina</taxon>
    </lineage>
</organism>
<evidence type="ECO:0000313" key="3">
    <source>
        <dbReference type="Proteomes" id="UP000547973"/>
    </source>
</evidence>